<dbReference type="InterPro" id="IPR000182">
    <property type="entry name" value="GNAT_dom"/>
</dbReference>
<comment type="caution">
    <text evidence="4">The sequence shown here is derived from an EMBL/GenBank/DDBJ whole genome shotgun (WGS) entry which is preliminary data.</text>
</comment>
<reference evidence="5" key="1">
    <citation type="journal article" date="2019" name="Int. J. Syst. Evol. Microbiol.">
        <title>The Global Catalogue of Microorganisms (GCM) 10K type strain sequencing project: providing services to taxonomists for standard genome sequencing and annotation.</title>
        <authorList>
            <consortium name="The Broad Institute Genomics Platform"/>
            <consortium name="The Broad Institute Genome Sequencing Center for Infectious Disease"/>
            <person name="Wu L."/>
            <person name="Ma J."/>
        </authorList>
    </citation>
    <scope>NUCLEOTIDE SEQUENCE [LARGE SCALE GENOMIC DNA]</scope>
    <source>
        <strain evidence="5">PCU 280</strain>
    </source>
</reference>
<dbReference type="EC" id="2.3.-.-" evidence="4"/>
<keyword evidence="5" id="KW-1185">Reference proteome</keyword>
<accession>A0ABW1V5H9</accession>
<gene>
    <name evidence="4" type="ORF">ACFP56_10280</name>
</gene>
<dbReference type="CDD" id="cd04301">
    <property type="entry name" value="NAT_SF"/>
    <property type="match status" value="1"/>
</dbReference>
<dbReference type="PROSITE" id="PS51186">
    <property type="entry name" value="GNAT"/>
    <property type="match status" value="1"/>
</dbReference>
<proteinExistence type="predicted"/>
<protein>
    <submittedName>
        <fullName evidence="4">GNAT family N-acetyltransferase</fullName>
        <ecNumber evidence="4">2.3.-.-</ecNumber>
    </submittedName>
</protein>
<dbReference type="RefSeq" id="WP_379234024.1">
    <property type="nucleotide sequence ID" value="NZ_JBHSTE010000003.1"/>
</dbReference>
<dbReference type="Gene3D" id="3.40.630.30">
    <property type="match status" value="1"/>
</dbReference>
<evidence type="ECO:0000313" key="5">
    <source>
        <dbReference type="Proteomes" id="UP001596233"/>
    </source>
</evidence>
<evidence type="ECO:0000259" key="3">
    <source>
        <dbReference type="PROSITE" id="PS51186"/>
    </source>
</evidence>
<keyword evidence="2 4" id="KW-0012">Acyltransferase</keyword>
<dbReference type="Pfam" id="PF13420">
    <property type="entry name" value="Acetyltransf_4"/>
    <property type="match status" value="1"/>
</dbReference>
<evidence type="ECO:0000313" key="4">
    <source>
        <dbReference type="EMBL" id="MFC6333010.1"/>
    </source>
</evidence>
<dbReference type="PANTHER" id="PTHR43420">
    <property type="entry name" value="ACETYLTRANSFERASE"/>
    <property type="match status" value="1"/>
</dbReference>
<evidence type="ECO:0000256" key="1">
    <source>
        <dbReference type="ARBA" id="ARBA00022679"/>
    </source>
</evidence>
<dbReference type="EMBL" id="JBHSTE010000003">
    <property type="protein sequence ID" value="MFC6333010.1"/>
    <property type="molecule type" value="Genomic_DNA"/>
</dbReference>
<dbReference type="InterPro" id="IPR016181">
    <property type="entry name" value="Acyl_CoA_acyltransferase"/>
</dbReference>
<dbReference type="Proteomes" id="UP001596233">
    <property type="component" value="Unassembled WGS sequence"/>
</dbReference>
<sequence>MIAIKILQADDVEQYREVRLDALSRSSEAFGATYEEEAERDIEATRSRLQSLPHQFVLGAYDQEQLIGVVGFKQEQGVKFRHKGFIWGMYVKPEHRSQGVGRQLLHEAIRLAGLIEGLEQINLSVVTSNNAKALYESFGFTSYGLERKAMKQNGTYYDEELMKLTLPIRRM</sequence>
<feature type="domain" description="N-acetyltransferase" evidence="3">
    <location>
        <begin position="2"/>
        <end position="167"/>
    </location>
</feature>
<keyword evidence="1 4" id="KW-0808">Transferase</keyword>
<evidence type="ECO:0000256" key="2">
    <source>
        <dbReference type="ARBA" id="ARBA00023315"/>
    </source>
</evidence>
<dbReference type="InterPro" id="IPR050680">
    <property type="entry name" value="YpeA/RimI_acetyltransf"/>
</dbReference>
<dbReference type="SUPFAM" id="SSF55729">
    <property type="entry name" value="Acyl-CoA N-acyltransferases (Nat)"/>
    <property type="match status" value="1"/>
</dbReference>
<name>A0ABW1V5H9_9BACL</name>
<organism evidence="4 5">
    <name type="scientific">Paenibacillus septentrionalis</name>
    <dbReference type="NCBI Taxonomy" id="429342"/>
    <lineage>
        <taxon>Bacteria</taxon>
        <taxon>Bacillati</taxon>
        <taxon>Bacillota</taxon>
        <taxon>Bacilli</taxon>
        <taxon>Bacillales</taxon>
        <taxon>Paenibacillaceae</taxon>
        <taxon>Paenibacillus</taxon>
    </lineage>
</organism>
<dbReference type="GO" id="GO:0016746">
    <property type="term" value="F:acyltransferase activity"/>
    <property type="evidence" value="ECO:0007669"/>
    <property type="project" value="UniProtKB-KW"/>
</dbReference>